<dbReference type="Gene3D" id="3.40.50.300">
    <property type="entry name" value="P-loop containing nucleotide triphosphate hydrolases"/>
    <property type="match status" value="1"/>
</dbReference>
<evidence type="ECO:0000256" key="2">
    <source>
        <dbReference type="ARBA" id="ARBA00022840"/>
    </source>
</evidence>
<dbReference type="Gene3D" id="1.25.40.10">
    <property type="entry name" value="Tetratricopeptide repeat domain"/>
    <property type="match status" value="2"/>
</dbReference>
<dbReference type="SUPFAM" id="SSF48452">
    <property type="entry name" value="TPR-like"/>
    <property type="match status" value="2"/>
</dbReference>
<dbReference type="GO" id="GO:0006355">
    <property type="term" value="P:regulation of DNA-templated transcription"/>
    <property type="evidence" value="ECO:0007669"/>
    <property type="project" value="InterPro"/>
</dbReference>
<dbReference type="Pfam" id="PF00486">
    <property type="entry name" value="Trans_reg_C"/>
    <property type="match status" value="1"/>
</dbReference>
<dbReference type="PANTHER" id="PTHR16305:SF28">
    <property type="entry name" value="GUANYLATE CYCLASE DOMAIN-CONTAINING PROTEIN"/>
    <property type="match status" value="1"/>
</dbReference>
<accession>W4MAZ7</accession>
<proteinExistence type="predicted"/>
<organism evidence="6 7">
    <name type="scientific">Candidatus Entotheonella gemina</name>
    <dbReference type="NCBI Taxonomy" id="1429439"/>
    <lineage>
        <taxon>Bacteria</taxon>
        <taxon>Pseudomonadati</taxon>
        <taxon>Nitrospinota/Tectimicrobiota group</taxon>
        <taxon>Candidatus Tectimicrobiota</taxon>
        <taxon>Candidatus Entotheonellia</taxon>
        <taxon>Candidatus Entotheonellales</taxon>
        <taxon>Candidatus Entotheonellaceae</taxon>
        <taxon>Candidatus Entotheonella</taxon>
    </lineage>
</organism>
<protein>
    <recommendedName>
        <fullName evidence="5">OmpR/PhoB-type domain-containing protein</fullName>
    </recommendedName>
</protein>
<keyword evidence="7" id="KW-1185">Reference proteome</keyword>
<dbReference type="InterPro" id="IPR036388">
    <property type="entry name" value="WH-like_DNA-bd_sf"/>
</dbReference>
<dbReference type="EMBL" id="AZHX01000600">
    <property type="protein sequence ID" value="ETX06797.1"/>
    <property type="molecule type" value="Genomic_DNA"/>
</dbReference>
<feature type="DNA-binding region" description="OmpR/PhoB-type" evidence="4">
    <location>
        <begin position="1"/>
        <end position="92"/>
    </location>
</feature>
<dbReference type="PROSITE" id="PS51755">
    <property type="entry name" value="OMPR_PHOB"/>
    <property type="match status" value="1"/>
</dbReference>
<dbReference type="SUPFAM" id="SSF46894">
    <property type="entry name" value="C-terminal effector domain of the bipartite response regulators"/>
    <property type="match status" value="1"/>
</dbReference>
<dbReference type="PANTHER" id="PTHR16305">
    <property type="entry name" value="TESTICULAR SOLUBLE ADENYLYL CYCLASE"/>
    <property type="match status" value="1"/>
</dbReference>
<evidence type="ECO:0000256" key="1">
    <source>
        <dbReference type="ARBA" id="ARBA00022741"/>
    </source>
</evidence>
<dbReference type="SMART" id="SM00862">
    <property type="entry name" value="Trans_reg_C"/>
    <property type="match status" value="1"/>
</dbReference>
<dbReference type="GO" id="GO:0004016">
    <property type="term" value="F:adenylate cyclase activity"/>
    <property type="evidence" value="ECO:0007669"/>
    <property type="project" value="TreeGrafter"/>
</dbReference>
<dbReference type="GO" id="GO:0000160">
    <property type="term" value="P:phosphorelay signal transduction system"/>
    <property type="evidence" value="ECO:0007669"/>
    <property type="project" value="InterPro"/>
</dbReference>
<gene>
    <name evidence="6" type="ORF">ETSY2_14970</name>
</gene>
<dbReference type="AlphaFoldDB" id="W4MAZ7"/>
<dbReference type="Proteomes" id="UP000019140">
    <property type="component" value="Unassembled WGS sequence"/>
</dbReference>
<dbReference type="InterPro" id="IPR027417">
    <property type="entry name" value="P-loop_NTPase"/>
</dbReference>
<dbReference type="Gene3D" id="1.10.10.10">
    <property type="entry name" value="Winged helix-like DNA-binding domain superfamily/Winged helix DNA-binding domain"/>
    <property type="match status" value="1"/>
</dbReference>
<dbReference type="CDD" id="cd00383">
    <property type="entry name" value="trans_reg_C"/>
    <property type="match status" value="1"/>
</dbReference>
<dbReference type="GO" id="GO:0005737">
    <property type="term" value="C:cytoplasm"/>
    <property type="evidence" value="ECO:0007669"/>
    <property type="project" value="TreeGrafter"/>
</dbReference>
<sequence>MLPLDTHLYTLRRDGQTQRLQRRVYNILMYLLEHRDHVVSKDELCEQIWPEQFISNSTLESAMRLVRQAVGDSGRSQRIIETARGHGYRFVADVVEHPDIQASLITTPTPPAASPPQDLRPALGPVPFVGRQRELAMLHELLEQAEIGQGRIAALTGIPGMGKSQLLKTFCQGLRKGRVTSLNGSCLFNRTAKPYLPMLSIVRQSCGILLEDSAETMTTKVYRHWQDIGLDANEGVSYLLHLLGVEASRKQLVAVRPELIRTRTVIAICRMLLASCRQRPLLIAIEDLDWIDSASEACLSSLTDHFAHAPILILTTCRPAYQLPWMDKPFATHLPLSPLTARDGLSMVESMLTPDHLPASLEQTILTTASGHPLCLDALIRLVAEQGAPTAQVILPDNFQDILSARMAQLPDGPKRLLQTAAVLGSSYSGRLLEAVWEGPDDLDACLSELERRFYFTVQDNAGEPVYALTHELIQEEVYNRLSHARLQALHTSVGQALEVVYASRLETISDLLAHHYLRTEQDDKAIRYLTLLAETAAQHGLHSEAIAALQVARTRVDGQPGEQPCHLGLDLALRHGQSLFAMRRWQETVTLLTQHQVPWDQLQDLRLESHYSLLLSRAYKRLEQWEVADRQAQHALDAATRHRDAVVMGQAYHVLAEIRYGSESFSEGMAMSQRAVDLLTQVEERVRLGKAHLVLGLNALFFGDFERALHASEQARTIGNAVDDPHLPSFADWLAGWAQATCGRWEEGIQACQRSLENAPDPLSAAFAQGWLGYAYLERGETDEAIPLLKQSAQQMHQLQHRRSDALYTTFLGETYLLCHDLNTARDWICQGLTIARETSYHTGVAWATRALGRLDQASNALAASEQHLQEALDMFETLQLRFEVGRTHLDLARLMHLRDNSDAAATHVIEASNMFRRLQVPAYIDHAQLCARKLGLPSFP</sequence>
<dbReference type="InterPro" id="IPR016032">
    <property type="entry name" value="Sig_transdc_resp-reg_C-effctor"/>
</dbReference>
<name>W4MAZ7_9BACT</name>
<dbReference type="InterPro" id="IPR041664">
    <property type="entry name" value="AAA_16"/>
</dbReference>
<keyword evidence="2" id="KW-0067">ATP-binding</keyword>
<keyword evidence="1" id="KW-0547">Nucleotide-binding</keyword>
<feature type="domain" description="OmpR/PhoB-type" evidence="5">
    <location>
        <begin position="1"/>
        <end position="92"/>
    </location>
</feature>
<evidence type="ECO:0000256" key="4">
    <source>
        <dbReference type="PROSITE-ProRule" id="PRU01091"/>
    </source>
</evidence>
<evidence type="ECO:0000313" key="7">
    <source>
        <dbReference type="Proteomes" id="UP000019140"/>
    </source>
</evidence>
<dbReference type="SUPFAM" id="SSF52540">
    <property type="entry name" value="P-loop containing nucleoside triphosphate hydrolases"/>
    <property type="match status" value="1"/>
</dbReference>
<dbReference type="HOGENOM" id="CLU_311605_0_0_7"/>
<dbReference type="Pfam" id="PF13191">
    <property type="entry name" value="AAA_16"/>
    <property type="match status" value="1"/>
</dbReference>
<keyword evidence="3 4" id="KW-0238">DNA-binding</keyword>
<dbReference type="GO" id="GO:0005524">
    <property type="term" value="F:ATP binding"/>
    <property type="evidence" value="ECO:0007669"/>
    <property type="project" value="UniProtKB-KW"/>
</dbReference>
<comment type="caution">
    <text evidence="6">The sequence shown here is derived from an EMBL/GenBank/DDBJ whole genome shotgun (WGS) entry which is preliminary data.</text>
</comment>
<reference evidence="6 7" key="1">
    <citation type="journal article" date="2014" name="Nature">
        <title>An environmental bacterial taxon with a large and distinct metabolic repertoire.</title>
        <authorList>
            <person name="Wilson M.C."/>
            <person name="Mori T."/>
            <person name="Ruckert C."/>
            <person name="Uria A.R."/>
            <person name="Helf M.J."/>
            <person name="Takada K."/>
            <person name="Gernert C."/>
            <person name="Steffens U.A."/>
            <person name="Heycke N."/>
            <person name="Schmitt S."/>
            <person name="Rinke C."/>
            <person name="Helfrich E.J."/>
            <person name="Brachmann A.O."/>
            <person name="Gurgui C."/>
            <person name="Wakimoto T."/>
            <person name="Kracht M."/>
            <person name="Crusemann M."/>
            <person name="Hentschel U."/>
            <person name="Abe I."/>
            <person name="Matsunaga S."/>
            <person name="Kalinowski J."/>
            <person name="Takeyama H."/>
            <person name="Piel J."/>
        </authorList>
    </citation>
    <scope>NUCLEOTIDE SEQUENCE [LARGE SCALE GENOMIC DNA]</scope>
    <source>
        <strain evidence="7">TSY2</strain>
    </source>
</reference>
<dbReference type="InterPro" id="IPR001867">
    <property type="entry name" value="OmpR/PhoB-type_DNA-bd"/>
</dbReference>
<evidence type="ECO:0000259" key="5">
    <source>
        <dbReference type="PROSITE" id="PS51755"/>
    </source>
</evidence>
<evidence type="ECO:0000313" key="6">
    <source>
        <dbReference type="EMBL" id="ETX06797.1"/>
    </source>
</evidence>
<evidence type="ECO:0000256" key="3">
    <source>
        <dbReference type="ARBA" id="ARBA00023125"/>
    </source>
</evidence>
<feature type="non-terminal residue" evidence="6">
    <location>
        <position position="1"/>
    </location>
</feature>
<dbReference type="InterPro" id="IPR011990">
    <property type="entry name" value="TPR-like_helical_dom_sf"/>
</dbReference>
<dbReference type="GO" id="GO:0003677">
    <property type="term" value="F:DNA binding"/>
    <property type="evidence" value="ECO:0007669"/>
    <property type="project" value="UniProtKB-UniRule"/>
</dbReference>